<proteinExistence type="predicted"/>
<dbReference type="GO" id="GO:0042054">
    <property type="term" value="F:histone methyltransferase activity"/>
    <property type="evidence" value="ECO:0007669"/>
    <property type="project" value="InterPro"/>
</dbReference>
<dbReference type="GO" id="GO:0005694">
    <property type="term" value="C:chromosome"/>
    <property type="evidence" value="ECO:0007669"/>
    <property type="project" value="UniProtKB-SubCell"/>
</dbReference>
<keyword evidence="6" id="KW-0949">S-adenosyl-L-methionine</keyword>
<dbReference type="Proteomes" id="UP000244855">
    <property type="component" value="Unassembled WGS sequence"/>
</dbReference>
<keyword evidence="7" id="KW-0539">Nucleus</keyword>
<evidence type="ECO:0000256" key="8">
    <source>
        <dbReference type="SAM" id="MobiDB-lite"/>
    </source>
</evidence>
<dbReference type="InterPro" id="IPR050777">
    <property type="entry name" value="SET2_Histone-Lys_MeTrsfase"/>
</dbReference>
<protein>
    <submittedName>
        <fullName evidence="11">SET domain-containing protein</fullName>
    </submittedName>
</protein>
<dbReference type="STRING" id="97972.A0A2V1E8H1"/>
<feature type="domain" description="SET" evidence="9">
    <location>
        <begin position="435"/>
        <end position="542"/>
    </location>
</feature>
<dbReference type="PROSITE" id="PS50280">
    <property type="entry name" value="SET"/>
    <property type="match status" value="1"/>
</dbReference>
<keyword evidence="12" id="KW-1185">Reference proteome</keyword>
<dbReference type="SMART" id="SM00317">
    <property type="entry name" value="SET"/>
    <property type="match status" value="1"/>
</dbReference>
<comment type="subcellular location">
    <subcellularLocation>
        <location evidence="2">Chromosome</location>
    </subcellularLocation>
    <subcellularLocation>
        <location evidence="1">Nucleus</location>
    </subcellularLocation>
</comment>
<evidence type="ECO:0000256" key="3">
    <source>
        <dbReference type="ARBA" id="ARBA00022454"/>
    </source>
</evidence>
<feature type="region of interest" description="Disordered" evidence="8">
    <location>
        <begin position="223"/>
        <end position="269"/>
    </location>
</feature>
<dbReference type="InterPro" id="IPR046341">
    <property type="entry name" value="SET_dom_sf"/>
</dbReference>
<feature type="compositionally biased region" description="Polar residues" evidence="8">
    <location>
        <begin position="81"/>
        <end position="92"/>
    </location>
</feature>
<evidence type="ECO:0000256" key="5">
    <source>
        <dbReference type="ARBA" id="ARBA00022679"/>
    </source>
</evidence>
<dbReference type="EMBL" id="KZ805308">
    <property type="protein sequence ID" value="PVI06452.1"/>
    <property type="molecule type" value="Genomic_DNA"/>
</dbReference>
<keyword evidence="5" id="KW-0808">Transferase</keyword>
<organism evidence="11 12">
    <name type="scientific">Periconia macrospinosa</name>
    <dbReference type="NCBI Taxonomy" id="97972"/>
    <lineage>
        <taxon>Eukaryota</taxon>
        <taxon>Fungi</taxon>
        <taxon>Dikarya</taxon>
        <taxon>Ascomycota</taxon>
        <taxon>Pezizomycotina</taxon>
        <taxon>Dothideomycetes</taxon>
        <taxon>Pleosporomycetidae</taxon>
        <taxon>Pleosporales</taxon>
        <taxon>Massarineae</taxon>
        <taxon>Periconiaceae</taxon>
        <taxon>Periconia</taxon>
    </lineage>
</organism>
<feature type="compositionally biased region" description="Low complexity" evidence="8">
    <location>
        <begin position="233"/>
        <end position="243"/>
    </location>
</feature>
<gene>
    <name evidence="11" type="ORF">DM02DRAFT_422538</name>
</gene>
<feature type="region of interest" description="Disordered" evidence="8">
    <location>
        <begin position="137"/>
        <end position="173"/>
    </location>
</feature>
<evidence type="ECO:0000256" key="7">
    <source>
        <dbReference type="ARBA" id="ARBA00023242"/>
    </source>
</evidence>
<evidence type="ECO:0000256" key="4">
    <source>
        <dbReference type="ARBA" id="ARBA00022603"/>
    </source>
</evidence>
<feature type="domain" description="AWS" evidence="10">
    <location>
        <begin position="378"/>
        <end position="425"/>
    </location>
</feature>
<dbReference type="AlphaFoldDB" id="A0A2V1E8H1"/>
<name>A0A2V1E8H1_9PLEO</name>
<sequence>MADRDTSPHSTVSVHSNITVHTEKQPDLRASSSASPPTSTPPTSLGDDTSIRSEVTKMEQPIELQQEEEIHIPPASKLASALTQSAPSTPDNSARGRPTRSSRSSVVTYNVQILAGTAIHTPTKYLETHHGNVLHGPIDAVVQTPPSSASPKKKRTPGLKRTSSDTNDSAEQQLAAETAQAAQRRSSRGTDLRREALRNLSGVGEAVANTINGGKELVQKALKRSASDSRLRSSTQTAASASAKRPRTARNAESEDVNTKKGEKDEEEKLWVKPKSKQWLTQGLYVGQTRDFDARLSGNQNRARLKSRKLKENTVLPLPMFSCGESLEKDPRVDYEHFKLPFDVYNPLLRKVKVDGWTKISKNRFIGEASALWKREKQDTSQCYCEVEDGCGEACHNRIMAYECDETNCRLTEDQCTNRPFADLKKRSKSNGYDYGVEVMQTEDKGYGVRAMRSFNPHQIIVEYAGEIITQDECERRMKQIYKKDKCYYLMSFDNKMIIDATRGTIARFVNHSCEPNCEMIKWTVRGEPRRALFAGRRGIMS</sequence>
<feature type="compositionally biased region" description="Polar residues" evidence="8">
    <location>
        <begin position="8"/>
        <end position="20"/>
    </location>
</feature>
<dbReference type="SUPFAM" id="SSF82199">
    <property type="entry name" value="SET domain"/>
    <property type="match status" value="1"/>
</dbReference>
<dbReference type="PANTHER" id="PTHR22884">
    <property type="entry name" value="SET DOMAIN PROTEINS"/>
    <property type="match status" value="1"/>
</dbReference>
<feature type="region of interest" description="Disordered" evidence="8">
    <location>
        <begin position="1"/>
        <end position="105"/>
    </location>
</feature>
<evidence type="ECO:0000256" key="2">
    <source>
        <dbReference type="ARBA" id="ARBA00004286"/>
    </source>
</evidence>
<dbReference type="Gene3D" id="2.170.270.10">
    <property type="entry name" value="SET domain"/>
    <property type="match status" value="1"/>
</dbReference>
<dbReference type="GO" id="GO:0032259">
    <property type="term" value="P:methylation"/>
    <property type="evidence" value="ECO:0007669"/>
    <property type="project" value="UniProtKB-KW"/>
</dbReference>
<evidence type="ECO:0000259" key="9">
    <source>
        <dbReference type="PROSITE" id="PS50280"/>
    </source>
</evidence>
<accession>A0A2V1E8H1</accession>
<feature type="compositionally biased region" description="Basic and acidic residues" evidence="8">
    <location>
        <begin position="250"/>
        <end position="269"/>
    </location>
</feature>
<dbReference type="GO" id="GO:0005634">
    <property type="term" value="C:nucleus"/>
    <property type="evidence" value="ECO:0007669"/>
    <property type="project" value="UniProtKB-SubCell"/>
</dbReference>
<feature type="compositionally biased region" description="Low complexity" evidence="8">
    <location>
        <begin position="93"/>
        <end position="105"/>
    </location>
</feature>
<feature type="non-terminal residue" evidence="11">
    <location>
        <position position="542"/>
    </location>
</feature>
<dbReference type="InterPro" id="IPR001214">
    <property type="entry name" value="SET_dom"/>
</dbReference>
<keyword evidence="3" id="KW-0158">Chromosome</keyword>
<evidence type="ECO:0000259" key="10">
    <source>
        <dbReference type="PROSITE" id="PS51215"/>
    </source>
</evidence>
<reference evidence="11 12" key="1">
    <citation type="journal article" date="2018" name="Sci. Rep.">
        <title>Comparative genomics provides insights into the lifestyle and reveals functional heterogeneity of dark septate endophytic fungi.</title>
        <authorList>
            <person name="Knapp D.G."/>
            <person name="Nemeth J.B."/>
            <person name="Barry K."/>
            <person name="Hainaut M."/>
            <person name="Henrissat B."/>
            <person name="Johnson J."/>
            <person name="Kuo A."/>
            <person name="Lim J.H.P."/>
            <person name="Lipzen A."/>
            <person name="Nolan M."/>
            <person name="Ohm R.A."/>
            <person name="Tamas L."/>
            <person name="Grigoriev I.V."/>
            <person name="Spatafora J.W."/>
            <person name="Nagy L.G."/>
            <person name="Kovacs G.M."/>
        </authorList>
    </citation>
    <scope>NUCLEOTIDE SEQUENCE [LARGE SCALE GENOMIC DNA]</scope>
    <source>
        <strain evidence="11 12">DSE2036</strain>
    </source>
</reference>
<evidence type="ECO:0000256" key="1">
    <source>
        <dbReference type="ARBA" id="ARBA00004123"/>
    </source>
</evidence>
<feature type="compositionally biased region" description="Low complexity" evidence="8">
    <location>
        <begin position="30"/>
        <end position="44"/>
    </location>
</feature>
<dbReference type="OrthoDB" id="422362at2759"/>
<dbReference type="PROSITE" id="PS51215">
    <property type="entry name" value="AWS"/>
    <property type="match status" value="1"/>
</dbReference>
<evidence type="ECO:0000256" key="6">
    <source>
        <dbReference type="ARBA" id="ARBA00022691"/>
    </source>
</evidence>
<dbReference type="Pfam" id="PF17907">
    <property type="entry name" value="AWS"/>
    <property type="match status" value="1"/>
</dbReference>
<keyword evidence="4" id="KW-0489">Methyltransferase</keyword>
<evidence type="ECO:0000313" key="12">
    <source>
        <dbReference type="Proteomes" id="UP000244855"/>
    </source>
</evidence>
<dbReference type="Pfam" id="PF00856">
    <property type="entry name" value="SET"/>
    <property type="match status" value="1"/>
</dbReference>
<dbReference type="InterPro" id="IPR006560">
    <property type="entry name" value="AWS_dom"/>
</dbReference>
<evidence type="ECO:0000313" key="11">
    <source>
        <dbReference type="EMBL" id="PVI06452.1"/>
    </source>
</evidence>